<keyword evidence="1" id="KW-0812">Transmembrane</keyword>
<name>A0A0V8GGY0_9BACL</name>
<keyword evidence="1" id="KW-0472">Membrane</keyword>
<evidence type="ECO:0000313" key="3">
    <source>
        <dbReference type="Proteomes" id="UP000053797"/>
    </source>
</evidence>
<gene>
    <name evidence="2" type="ORF">AS033_09340</name>
</gene>
<dbReference type="Proteomes" id="UP000053797">
    <property type="component" value="Unassembled WGS sequence"/>
</dbReference>
<evidence type="ECO:0000256" key="1">
    <source>
        <dbReference type="SAM" id="Phobius"/>
    </source>
</evidence>
<feature type="transmembrane region" description="Helical" evidence="1">
    <location>
        <begin position="69"/>
        <end position="88"/>
    </location>
</feature>
<protein>
    <submittedName>
        <fullName evidence="2">MFS transporter</fullName>
    </submittedName>
</protein>
<organism evidence="2 3">
    <name type="scientific">Exiguobacterium indicum</name>
    <dbReference type="NCBI Taxonomy" id="296995"/>
    <lineage>
        <taxon>Bacteria</taxon>
        <taxon>Bacillati</taxon>
        <taxon>Bacillota</taxon>
        <taxon>Bacilli</taxon>
        <taxon>Bacillales</taxon>
        <taxon>Bacillales Family XII. Incertae Sedis</taxon>
        <taxon>Exiguobacterium</taxon>
    </lineage>
</organism>
<dbReference type="RefSeq" id="WP_035397924.1">
    <property type="nucleotide sequence ID" value="NZ_FMYN01000002.1"/>
</dbReference>
<feature type="transmembrane region" description="Helical" evidence="1">
    <location>
        <begin position="6"/>
        <end position="22"/>
    </location>
</feature>
<reference evidence="2 3" key="1">
    <citation type="journal article" date="2015" name="Int. J. Syst. Evol. Microbiol.">
        <title>Exiguobacterium enclense sp. nov., isolated from sediment.</title>
        <authorList>
            <person name="Dastager S.G."/>
            <person name="Mawlankar R."/>
            <person name="Sonalkar V.V."/>
            <person name="Thorat M.N."/>
            <person name="Mual P."/>
            <person name="Verma A."/>
            <person name="Krishnamurthi S."/>
            <person name="Tang S.K."/>
            <person name="Li W.J."/>
        </authorList>
    </citation>
    <scope>NUCLEOTIDE SEQUENCE [LARGE SCALE GENOMIC DNA]</scope>
    <source>
        <strain evidence="2 3">NIO-1109</strain>
    </source>
</reference>
<accession>A0A0V8GGY0</accession>
<dbReference type="AlphaFoldDB" id="A0A0V8GGY0"/>
<feature type="transmembrane region" description="Helical" evidence="1">
    <location>
        <begin position="29"/>
        <end position="49"/>
    </location>
</feature>
<proteinExistence type="predicted"/>
<dbReference type="OrthoDB" id="2059913at2"/>
<sequence length="96" mass="10997">MWIILGLLAIGFTALNIIFYLIGKDYRFLMVLGLSFTALTLCAEYRLVAEFVAREDWAALQDVVPGMERALWVLTFISIGLNVLPLLLDYRKNRSR</sequence>
<dbReference type="GeneID" id="90836427"/>
<evidence type="ECO:0000313" key="2">
    <source>
        <dbReference type="EMBL" id="KSU49559.1"/>
    </source>
</evidence>
<comment type="caution">
    <text evidence="2">The sequence shown here is derived from an EMBL/GenBank/DDBJ whole genome shotgun (WGS) entry which is preliminary data.</text>
</comment>
<keyword evidence="1" id="KW-1133">Transmembrane helix</keyword>
<dbReference type="EMBL" id="LNQL01000002">
    <property type="protein sequence ID" value="KSU49559.1"/>
    <property type="molecule type" value="Genomic_DNA"/>
</dbReference>